<dbReference type="InterPro" id="IPR033985">
    <property type="entry name" value="SusD-like_N"/>
</dbReference>
<dbReference type="Pfam" id="PF14322">
    <property type="entry name" value="SusD-like_3"/>
    <property type="match status" value="1"/>
</dbReference>
<evidence type="ECO:0000259" key="7">
    <source>
        <dbReference type="Pfam" id="PF14322"/>
    </source>
</evidence>
<evidence type="ECO:0000256" key="2">
    <source>
        <dbReference type="ARBA" id="ARBA00006275"/>
    </source>
</evidence>
<evidence type="ECO:0000256" key="5">
    <source>
        <dbReference type="ARBA" id="ARBA00023237"/>
    </source>
</evidence>
<accession>A0A1G9YAQ7</accession>
<feature type="domain" description="RagB/SusD" evidence="6">
    <location>
        <begin position="374"/>
        <end position="524"/>
    </location>
</feature>
<dbReference type="STRING" id="563176.SAMN04488090_4863"/>
<dbReference type="Proteomes" id="UP000198901">
    <property type="component" value="Unassembled WGS sequence"/>
</dbReference>
<dbReference type="GO" id="GO:0009279">
    <property type="term" value="C:cell outer membrane"/>
    <property type="evidence" value="ECO:0007669"/>
    <property type="project" value="UniProtKB-SubCell"/>
</dbReference>
<proteinExistence type="inferred from homology"/>
<dbReference type="InterPro" id="IPR012944">
    <property type="entry name" value="SusD_RagB_dom"/>
</dbReference>
<evidence type="ECO:0000313" key="8">
    <source>
        <dbReference type="EMBL" id="SDN05533.1"/>
    </source>
</evidence>
<reference evidence="8 9" key="1">
    <citation type="submission" date="2016-10" db="EMBL/GenBank/DDBJ databases">
        <authorList>
            <person name="de Groot N.N."/>
        </authorList>
    </citation>
    <scope>NUCLEOTIDE SEQUENCE [LARGE SCALE GENOMIC DNA]</scope>
    <source>
        <strain evidence="8 9">DSM 21668</strain>
    </source>
</reference>
<evidence type="ECO:0000313" key="9">
    <source>
        <dbReference type="Proteomes" id="UP000198901"/>
    </source>
</evidence>
<protein>
    <submittedName>
        <fullName evidence="8">Starch-binding associating with outer membrane</fullName>
    </submittedName>
</protein>
<name>A0A1G9YAQ7_9BACT</name>
<evidence type="ECO:0000256" key="1">
    <source>
        <dbReference type="ARBA" id="ARBA00004442"/>
    </source>
</evidence>
<dbReference type="InterPro" id="IPR011990">
    <property type="entry name" value="TPR-like_helical_dom_sf"/>
</dbReference>
<dbReference type="Pfam" id="PF07980">
    <property type="entry name" value="SusD_RagB"/>
    <property type="match status" value="1"/>
</dbReference>
<dbReference type="PROSITE" id="PS51257">
    <property type="entry name" value="PROKAR_LIPOPROTEIN"/>
    <property type="match status" value="1"/>
</dbReference>
<sequence length="533" mass="59558">MTMKKIFFLLFLLAGGFGIVSCDKSKLELSSLSNYDYATYFNSADGLNQATIATYATLLHNGLWSREYYFIFDLLGYDAKKSTNLQGDMAQLADYSFGTSQTQIGQLWNSLYRLIFRANVVIDRANAWNPTVPADQAKAKQYVAEARFLRSYAYFNIVNLWGRAPLYTSYDSTVVNNYPSRASVAAIWSFIENDLTQAAADLPVTYDAATGLGRATKGAALALLGKSYLYQKKWAQAQATLTQLTAAPFTYALAPSYDDLFSMTNQSTPENIFQVMNAAWTDWGIGNQYYVFGGQETWGGKASHSDRAQEYGFKDWFNVYVPTTVVKAFTYTNPGTGASYTDPRAAFTFYGSKASGGDTVYCERCKEGKISFPFNAADPQGYYVWRKYEYYEDIASYGGPQSPINGQVIRYADVLLMLAEAYIQQGNTGAEPLKYINAVRARAGAFAYTTLGDQANATTILRRERQIELCGEQSRYFDLIRWGIAKETLNAQRAAEPGDGKQPFQDKHVLLPIPDVEKNYNPNVARDIANTWN</sequence>
<dbReference type="SUPFAM" id="SSF48452">
    <property type="entry name" value="TPR-like"/>
    <property type="match status" value="1"/>
</dbReference>
<organism evidence="8 9">
    <name type="scientific">Siphonobacter aquaeclarae</name>
    <dbReference type="NCBI Taxonomy" id="563176"/>
    <lineage>
        <taxon>Bacteria</taxon>
        <taxon>Pseudomonadati</taxon>
        <taxon>Bacteroidota</taxon>
        <taxon>Cytophagia</taxon>
        <taxon>Cytophagales</taxon>
        <taxon>Cytophagaceae</taxon>
        <taxon>Siphonobacter</taxon>
    </lineage>
</organism>
<dbReference type="Gene3D" id="1.25.40.390">
    <property type="match status" value="1"/>
</dbReference>
<evidence type="ECO:0000256" key="3">
    <source>
        <dbReference type="ARBA" id="ARBA00022729"/>
    </source>
</evidence>
<keyword evidence="5" id="KW-0998">Cell outer membrane</keyword>
<keyword evidence="4" id="KW-0472">Membrane</keyword>
<dbReference type="EMBL" id="FNGS01000012">
    <property type="protein sequence ID" value="SDN05533.1"/>
    <property type="molecule type" value="Genomic_DNA"/>
</dbReference>
<keyword evidence="3" id="KW-0732">Signal</keyword>
<feature type="domain" description="SusD-like N-terminal" evidence="7">
    <location>
        <begin position="87"/>
        <end position="229"/>
    </location>
</feature>
<keyword evidence="9" id="KW-1185">Reference proteome</keyword>
<evidence type="ECO:0000259" key="6">
    <source>
        <dbReference type="Pfam" id="PF07980"/>
    </source>
</evidence>
<dbReference type="AlphaFoldDB" id="A0A1G9YAQ7"/>
<comment type="similarity">
    <text evidence="2">Belongs to the SusD family.</text>
</comment>
<evidence type="ECO:0000256" key="4">
    <source>
        <dbReference type="ARBA" id="ARBA00023136"/>
    </source>
</evidence>
<comment type="subcellular location">
    <subcellularLocation>
        <location evidence="1">Cell outer membrane</location>
    </subcellularLocation>
</comment>
<dbReference type="CDD" id="cd08977">
    <property type="entry name" value="SusD"/>
    <property type="match status" value="1"/>
</dbReference>
<gene>
    <name evidence="8" type="ORF">SAMN04488090_4863</name>
</gene>